<gene>
    <name evidence="12" type="primary">LOC129925302</name>
</gene>
<feature type="compositionally biased region" description="Polar residues" evidence="9">
    <location>
        <begin position="27"/>
        <end position="40"/>
    </location>
</feature>
<dbReference type="GeneID" id="129925302"/>
<evidence type="ECO:0000256" key="5">
    <source>
        <dbReference type="ARBA" id="ARBA00022723"/>
    </source>
</evidence>
<dbReference type="OMA" id="HVMYSAK"/>
<reference evidence="12" key="1">
    <citation type="submission" date="2025-08" db="UniProtKB">
        <authorList>
            <consortium name="RefSeq"/>
        </authorList>
    </citation>
    <scope>IDENTIFICATION</scope>
</reference>
<sequence length="205" mass="23324">MGGQGSKLDKMKAGAGEKASHRKKYLPQTNGSSPAVNGMSPDNSCPSIEEQQVELPSFTERQKELVTDTWRVVQEDMAKVGVVIFIKLFETHPEVQNVFMPFRGQSQETLRESAQLKSHALRVMGTVDKCISRFQEPDKVKEMLHELGARHVIYNAKVDYMDLIGPQFIWAIEPVLGDRWTPEVEQAWSDLFKFVSYIMKDAMNF</sequence>
<dbReference type="InterPro" id="IPR012292">
    <property type="entry name" value="Globin/Proto"/>
</dbReference>
<keyword evidence="3 8" id="KW-0349">Heme</keyword>
<evidence type="ECO:0000256" key="7">
    <source>
        <dbReference type="ARBA" id="ARBA00030087"/>
    </source>
</evidence>
<feature type="region of interest" description="Disordered" evidence="9">
    <location>
        <begin position="1"/>
        <end position="40"/>
    </location>
</feature>
<dbReference type="CDD" id="cd12137">
    <property type="entry name" value="GbX"/>
    <property type="match status" value="1"/>
</dbReference>
<evidence type="ECO:0000256" key="2">
    <source>
        <dbReference type="ARBA" id="ARBA00022448"/>
    </source>
</evidence>
<accession>A0A9W3A0P7</accession>
<dbReference type="InterPro" id="IPR009050">
    <property type="entry name" value="Globin-like_sf"/>
</dbReference>
<dbReference type="SUPFAM" id="SSF46458">
    <property type="entry name" value="Globin-like"/>
    <property type="match status" value="1"/>
</dbReference>
<dbReference type="GO" id="GO:0020037">
    <property type="term" value="F:heme binding"/>
    <property type="evidence" value="ECO:0007669"/>
    <property type="project" value="InterPro"/>
</dbReference>
<dbReference type="PRINTS" id="PR00188">
    <property type="entry name" value="PLANTGLOBIN"/>
</dbReference>
<dbReference type="Proteomes" id="UP001165740">
    <property type="component" value="Chromosome 3"/>
</dbReference>
<keyword evidence="11" id="KW-1185">Reference proteome</keyword>
<feature type="domain" description="Globin" evidence="10">
    <location>
        <begin position="57"/>
        <end position="204"/>
    </location>
</feature>
<evidence type="ECO:0000256" key="9">
    <source>
        <dbReference type="SAM" id="MobiDB-lite"/>
    </source>
</evidence>
<protein>
    <recommendedName>
        <fullName evidence="1">Globin</fullName>
    </recommendedName>
    <alternativeName>
        <fullName evidence="7">Myoglobin</fullName>
    </alternativeName>
</protein>
<comment type="similarity">
    <text evidence="8">Belongs to the globin family.</text>
</comment>
<dbReference type="Gene3D" id="1.10.490.10">
    <property type="entry name" value="Globins"/>
    <property type="match status" value="1"/>
</dbReference>
<evidence type="ECO:0000256" key="3">
    <source>
        <dbReference type="ARBA" id="ARBA00022617"/>
    </source>
</evidence>
<dbReference type="PANTHER" id="PTHR46458:SF1">
    <property type="entry name" value="GEO09476P1"/>
    <property type="match status" value="1"/>
</dbReference>
<dbReference type="GO" id="GO:0046872">
    <property type="term" value="F:metal ion binding"/>
    <property type="evidence" value="ECO:0007669"/>
    <property type="project" value="UniProtKB-KW"/>
</dbReference>
<evidence type="ECO:0000259" key="10">
    <source>
        <dbReference type="PROSITE" id="PS01033"/>
    </source>
</evidence>
<dbReference type="PROSITE" id="PS01033">
    <property type="entry name" value="GLOBIN"/>
    <property type="match status" value="1"/>
</dbReference>
<dbReference type="OrthoDB" id="436496at2759"/>
<keyword evidence="6" id="KW-0408">Iron</keyword>
<dbReference type="RefSeq" id="XP_055880822.1">
    <property type="nucleotide sequence ID" value="XM_056024847.1"/>
</dbReference>
<evidence type="ECO:0000313" key="11">
    <source>
        <dbReference type="Proteomes" id="UP001165740"/>
    </source>
</evidence>
<evidence type="ECO:0000256" key="8">
    <source>
        <dbReference type="RuleBase" id="RU000356"/>
    </source>
</evidence>
<evidence type="ECO:0000256" key="1">
    <source>
        <dbReference type="ARBA" id="ARBA00013895"/>
    </source>
</evidence>
<dbReference type="InterPro" id="IPR050532">
    <property type="entry name" value="Globin-like_OT"/>
</dbReference>
<proteinExistence type="inferred from homology"/>
<evidence type="ECO:0000256" key="4">
    <source>
        <dbReference type="ARBA" id="ARBA00022621"/>
    </source>
</evidence>
<dbReference type="GO" id="GO:0019825">
    <property type="term" value="F:oxygen binding"/>
    <property type="evidence" value="ECO:0007669"/>
    <property type="project" value="InterPro"/>
</dbReference>
<keyword evidence="5" id="KW-0479">Metal-binding</keyword>
<evidence type="ECO:0000256" key="6">
    <source>
        <dbReference type="ARBA" id="ARBA00023004"/>
    </source>
</evidence>
<dbReference type="Pfam" id="PF00042">
    <property type="entry name" value="Globin"/>
    <property type="match status" value="1"/>
</dbReference>
<dbReference type="PANTHER" id="PTHR46458">
    <property type="entry name" value="BLR2807 PROTEIN"/>
    <property type="match status" value="1"/>
</dbReference>
<dbReference type="InterPro" id="IPR000971">
    <property type="entry name" value="Globin"/>
</dbReference>
<dbReference type="GO" id="GO:0005344">
    <property type="term" value="F:oxygen carrier activity"/>
    <property type="evidence" value="ECO:0007669"/>
    <property type="project" value="UniProtKB-KW"/>
</dbReference>
<organism evidence="11 12">
    <name type="scientific">Biomphalaria glabrata</name>
    <name type="common">Bloodfluke planorb</name>
    <name type="synonym">Freshwater snail</name>
    <dbReference type="NCBI Taxonomy" id="6526"/>
    <lineage>
        <taxon>Eukaryota</taxon>
        <taxon>Metazoa</taxon>
        <taxon>Spiralia</taxon>
        <taxon>Lophotrochozoa</taxon>
        <taxon>Mollusca</taxon>
        <taxon>Gastropoda</taxon>
        <taxon>Heterobranchia</taxon>
        <taxon>Euthyneura</taxon>
        <taxon>Panpulmonata</taxon>
        <taxon>Hygrophila</taxon>
        <taxon>Lymnaeoidea</taxon>
        <taxon>Planorbidae</taxon>
        <taxon>Biomphalaria</taxon>
    </lineage>
</organism>
<dbReference type="AlphaFoldDB" id="A0A9W3A0P7"/>
<name>A0A9W3A0P7_BIOGL</name>
<keyword evidence="4 8" id="KW-0561">Oxygen transport</keyword>
<keyword evidence="2 8" id="KW-0813">Transport</keyword>
<evidence type="ECO:0000313" key="12">
    <source>
        <dbReference type="RefSeq" id="XP_055880822.1"/>
    </source>
</evidence>